<proteinExistence type="inferred from homology"/>
<organism evidence="2 3">
    <name type="scientific">Naegleria fowleri</name>
    <name type="common">Brain eating amoeba</name>
    <dbReference type="NCBI Taxonomy" id="5763"/>
    <lineage>
        <taxon>Eukaryota</taxon>
        <taxon>Discoba</taxon>
        <taxon>Heterolobosea</taxon>
        <taxon>Tetramitia</taxon>
        <taxon>Eutetramitia</taxon>
        <taxon>Vahlkampfiidae</taxon>
        <taxon>Naegleria</taxon>
    </lineage>
</organism>
<dbReference type="SMART" id="SM00671">
    <property type="entry name" value="SEL1"/>
    <property type="match status" value="3"/>
</dbReference>
<evidence type="ECO:0000313" key="2">
    <source>
        <dbReference type="EMBL" id="KAF0976354.1"/>
    </source>
</evidence>
<dbReference type="VEuPathDB" id="AmoebaDB:NfTy_065120"/>
<reference evidence="2 3" key="1">
    <citation type="journal article" date="2019" name="Sci. Rep.">
        <title>Nanopore sequencing improves the draft genome of the human pathogenic amoeba Naegleria fowleri.</title>
        <authorList>
            <person name="Liechti N."/>
            <person name="Schurch N."/>
            <person name="Bruggmann R."/>
            <person name="Wittwer M."/>
        </authorList>
    </citation>
    <scope>NUCLEOTIDE SEQUENCE [LARGE SCALE GENOMIC DNA]</scope>
    <source>
        <strain evidence="2 3">ATCC 30894</strain>
    </source>
</reference>
<evidence type="ECO:0000313" key="3">
    <source>
        <dbReference type="Proteomes" id="UP000444721"/>
    </source>
</evidence>
<dbReference type="AlphaFoldDB" id="A0A6A5BQE3"/>
<dbReference type="EMBL" id="VFQX01000039">
    <property type="protein sequence ID" value="KAF0976354.1"/>
    <property type="molecule type" value="Genomic_DNA"/>
</dbReference>
<comment type="caution">
    <text evidence="2">The sequence shown here is derived from an EMBL/GenBank/DDBJ whole genome shotgun (WGS) entry which is preliminary data.</text>
</comment>
<dbReference type="SUPFAM" id="SSF81901">
    <property type="entry name" value="HCP-like"/>
    <property type="match status" value="1"/>
</dbReference>
<dbReference type="RefSeq" id="XP_044561067.1">
    <property type="nucleotide sequence ID" value="XM_044708099.1"/>
</dbReference>
<dbReference type="Gene3D" id="1.25.40.10">
    <property type="entry name" value="Tetratricopeptide repeat domain"/>
    <property type="match status" value="1"/>
</dbReference>
<gene>
    <name evidence="2" type="ORF">FDP41_004660</name>
</gene>
<comment type="similarity">
    <text evidence="1">Belongs to the sel-1 family.</text>
</comment>
<dbReference type="InterPro" id="IPR011990">
    <property type="entry name" value="TPR-like_helical_dom_sf"/>
</dbReference>
<name>A0A6A5BQE3_NAEFO</name>
<dbReference type="PANTHER" id="PTHR11102">
    <property type="entry name" value="SEL-1-LIKE PROTEIN"/>
    <property type="match status" value="1"/>
</dbReference>
<dbReference type="GeneID" id="68111878"/>
<dbReference type="Pfam" id="PF08238">
    <property type="entry name" value="Sel1"/>
    <property type="match status" value="3"/>
</dbReference>
<protein>
    <submittedName>
        <fullName evidence="2">Uncharacterized protein</fullName>
    </submittedName>
</protein>
<dbReference type="VEuPathDB" id="AmoebaDB:NF0088450"/>
<accession>A0A6A5BQE3</accession>
<evidence type="ECO:0000256" key="1">
    <source>
        <dbReference type="ARBA" id="ARBA00038101"/>
    </source>
</evidence>
<dbReference type="PANTHER" id="PTHR11102:SF160">
    <property type="entry name" value="ERAD-ASSOCIATED E3 UBIQUITIN-PROTEIN LIGASE COMPONENT HRD3"/>
    <property type="match status" value="1"/>
</dbReference>
<dbReference type="InterPro" id="IPR050767">
    <property type="entry name" value="Sel1_AlgK"/>
</dbReference>
<keyword evidence="3" id="KW-1185">Reference proteome</keyword>
<sequence>MYELGDGVEKDTRKAIEYYQQAVQLNHEYAAFSIGETFEIDNNYEEAVKYFKIASSLNFVEAQYRLAEMYRDGIGAEQNLTKAIYYFELAAENEYYDAEDQSKELRLQRFCSHFHNKLLSHLALHSFSDVCTISFQEVADED</sequence>
<dbReference type="OrthoDB" id="2384430at2759"/>
<dbReference type="VEuPathDB" id="AmoebaDB:FDP41_004660"/>
<dbReference type="InterPro" id="IPR006597">
    <property type="entry name" value="Sel1-like"/>
</dbReference>
<dbReference type="Proteomes" id="UP000444721">
    <property type="component" value="Unassembled WGS sequence"/>
</dbReference>